<evidence type="ECO:0000313" key="9">
    <source>
        <dbReference type="EMBL" id="HAN27996.1"/>
    </source>
</evidence>
<evidence type="ECO:0000256" key="4">
    <source>
        <dbReference type="ARBA" id="ARBA00022801"/>
    </source>
</evidence>
<dbReference type="InterPro" id="IPR036590">
    <property type="entry name" value="SRAP-like"/>
</dbReference>
<evidence type="ECO:0000256" key="5">
    <source>
        <dbReference type="ARBA" id="ARBA00023124"/>
    </source>
</evidence>
<dbReference type="GO" id="GO:0003697">
    <property type="term" value="F:single-stranded DNA binding"/>
    <property type="evidence" value="ECO:0007669"/>
    <property type="project" value="InterPro"/>
</dbReference>
<evidence type="ECO:0000256" key="1">
    <source>
        <dbReference type="ARBA" id="ARBA00008136"/>
    </source>
</evidence>
<comment type="similarity">
    <text evidence="1 8">Belongs to the SOS response-associated peptidase family.</text>
</comment>
<protein>
    <recommendedName>
        <fullName evidence="8">Abasic site processing protein</fullName>
        <ecNumber evidence="8">3.4.-.-</ecNumber>
    </recommendedName>
</protein>
<keyword evidence="7" id="KW-0456">Lyase</keyword>
<evidence type="ECO:0000256" key="3">
    <source>
        <dbReference type="ARBA" id="ARBA00022763"/>
    </source>
</evidence>
<dbReference type="EMBL" id="DMND01000133">
    <property type="protein sequence ID" value="HAN27996.1"/>
    <property type="molecule type" value="Genomic_DNA"/>
</dbReference>
<comment type="caution">
    <text evidence="9">The sequence shown here is derived from an EMBL/GenBank/DDBJ whole genome shotgun (WGS) entry which is preliminary data.</text>
</comment>
<reference evidence="9 10" key="1">
    <citation type="journal article" date="2018" name="Nat. Biotechnol.">
        <title>A standardized bacterial taxonomy based on genome phylogeny substantially revises the tree of life.</title>
        <authorList>
            <person name="Parks D.H."/>
            <person name="Chuvochina M."/>
            <person name="Waite D.W."/>
            <person name="Rinke C."/>
            <person name="Skarshewski A."/>
            <person name="Chaumeil P.A."/>
            <person name="Hugenholtz P."/>
        </authorList>
    </citation>
    <scope>NUCLEOTIDE SEQUENCE [LARGE SCALE GENOMIC DNA]</scope>
    <source>
        <strain evidence="9">UBA9158</strain>
    </source>
</reference>
<dbReference type="GO" id="GO:0016829">
    <property type="term" value="F:lyase activity"/>
    <property type="evidence" value="ECO:0007669"/>
    <property type="project" value="UniProtKB-KW"/>
</dbReference>
<proteinExistence type="inferred from homology"/>
<keyword evidence="6" id="KW-0238">DNA-binding</keyword>
<evidence type="ECO:0000256" key="6">
    <source>
        <dbReference type="ARBA" id="ARBA00023125"/>
    </source>
</evidence>
<dbReference type="SUPFAM" id="SSF143081">
    <property type="entry name" value="BB1717-like"/>
    <property type="match status" value="1"/>
</dbReference>
<dbReference type="GO" id="GO:0106300">
    <property type="term" value="P:protein-DNA covalent cross-linking repair"/>
    <property type="evidence" value="ECO:0007669"/>
    <property type="project" value="InterPro"/>
</dbReference>
<keyword evidence="4 8" id="KW-0378">Hydrolase</keyword>
<keyword evidence="3" id="KW-0227">DNA damage</keyword>
<accession>A0A3C1KP30</accession>
<keyword evidence="2 8" id="KW-0645">Protease</keyword>
<dbReference type="EC" id="3.4.-.-" evidence="8"/>
<evidence type="ECO:0000313" key="10">
    <source>
        <dbReference type="Proteomes" id="UP000259273"/>
    </source>
</evidence>
<name>A0A3C1KP30_9GAMM</name>
<evidence type="ECO:0000256" key="8">
    <source>
        <dbReference type="RuleBase" id="RU364100"/>
    </source>
</evidence>
<evidence type="ECO:0000256" key="2">
    <source>
        <dbReference type="ARBA" id="ARBA00022670"/>
    </source>
</evidence>
<dbReference type="AlphaFoldDB" id="A0A3C1KP30"/>
<dbReference type="Gene3D" id="3.90.1680.10">
    <property type="entry name" value="SOS response associated peptidase-like"/>
    <property type="match status" value="1"/>
</dbReference>
<organism evidence="9 10">
    <name type="scientific">Haliea salexigens</name>
    <dbReference type="NCBI Taxonomy" id="287487"/>
    <lineage>
        <taxon>Bacteria</taxon>
        <taxon>Pseudomonadati</taxon>
        <taxon>Pseudomonadota</taxon>
        <taxon>Gammaproteobacteria</taxon>
        <taxon>Cellvibrionales</taxon>
        <taxon>Halieaceae</taxon>
        <taxon>Haliea</taxon>
    </lineage>
</organism>
<dbReference type="GO" id="GO:0008233">
    <property type="term" value="F:peptidase activity"/>
    <property type="evidence" value="ECO:0007669"/>
    <property type="project" value="UniProtKB-KW"/>
</dbReference>
<dbReference type="PANTHER" id="PTHR13604">
    <property type="entry name" value="DC12-RELATED"/>
    <property type="match status" value="1"/>
</dbReference>
<dbReference type="PANTHER" id="PTHR13604:SF0">
    <property type="entry name" value="ABASIC SITE PROCESSING PROTEIN HMCES"/>
    <property type="match status" value="1"/>
</dbReference>
<dbReference type="Pfam" id="PF02586">
    <property type="entry name" value="SRAP"/>
    <property type="match status" value="1"/>
</dbReference>
<dbReference type="GO" id="GO:0006508">
    <property type="term" value="P:proteolysis"/>
    <property type="evidence" value="ECO:0007669"/>
    <property type="project" value="UniProtKB-KW"/>
</dbReference>
<gene>
    <name evidence="9" type="ORF">DCP75_09825</name>
</gene>
<dbReference type="Proteomes" id="UP000259273">
    <property type="component" value="Unassembled WGS sequence"/>
</dbReference>
<dbReference type="InterPro" id="IPR003738">
    <property type="entry name" value="SRAP"/>
</dbReference>
<evidence type="ECO:0000256" key="7">
    <source>
        <dbReference type="ARBA" id="ARBA00023239"/>
    </source>
</evidence>
<sequence length="222" mass="25275">MCGRLNQHPDHTHSWREYRGFLELELPRFNVAPTESLALIREGRIDLARWWLTPSWSDGPSQKYSMFNARCEKLTQSPAFRGPFKSQRGVVPMSSFIEWRTSEGKKQPWSIHRDDACLYAAALWDEWQGEGETLLSCTIVTTAAAKAFEPWHHRMPVLLAGEEIERWLDNRTPIAADDPVFAPRLKFAWHIAPLPSAVGNARNKSPALMEPVGETVELAVEP</sequence>
<keyword evidence="5" id="KW-0190">Covalent protein-DNA linkage</keyword>